<dbReference type="PROSITE" id="PS51387">
    <property type="entry name" value="FAD_PCMH"/>
    <property type="match status" value="1"/>
</dbReference>
<dbReference type="EMBL" id="BAABIW010000009">
    <property type="protein sequence ID" value="GAA5021254.1"/>
    <property type="molecule type" value="Genomic_DNA"/>
</dbReference>
<comment type="caution">
    <text evidence="3">The sequence shown here is derived from an EMBL/GenBank/DDBJ whole genome shotgun (WGS) entry which is preliminary data.</text>
</comment>
<name>A0ABP9J5G3_9MICO</name>
<dbReference type="Gene3D" id="1.10.45.10">
    <property type="entry name" value="Vanillyl-alcohol Oxidase, Chain A, domain 4"/>
    <property type="match status" value="1"/>
</dbReference>
<evidence type="ECO:0000256" key="1">
    <source>
        <dbReference type="ARBA" id="ARBA00023002"/>
    </source>
</evidence>
<dbReference type="Gene3D" id="3.30.43.10">
    <property type="entry name" value="Uridine Diphospho-n-acetylenolpyruvylglucosamine Reductase, domain 2"/>
    <property type="match status" value="1"/>
</dbReference>
<dbReference type="InterPro" id="IPR010031">
    <property type="entry name" value="FAD_lactone_oxidase-like"/>
</dbReference>
<dbReference type="Gene3D" id="3.30.70.2520">
    <property type="match status" value="1"/>
</dbReference>
<dbReference type="InterPro" id="IPR007173">
    <property type="entry name" value="ALO_C"/>
</dbReference>
<dbReference type="PIRSF" id="PIRSF000136">
    <property type="entry name" value="LGO_GLO"/>
    <property type="match status" value="1"/>
</dbReference>
<dbReference type="Gene3D" id="3.30.465.10">
    <property type="match status" value="1"/>
</dbReference>
<evidence type="ECO:0000259" key="2">
    <source>
        <dbReference type="PROSITE" id="PS51387"/>
    </source>
</evidence>
<dbReference type="NCBIfam" id="TIGR01679">
    <property type="entry name" value="bact_FAD_ox"/>
    <property type="match status" value="1"/>
</dbReference>
<dbReference type="InterPro" id="IPR006094">
    <property type="entry name" value="Oxid_FAD_bind_N"/>
</dbReference>
<feature type="domain" description="FAD-binding PCMH-type" evidence="2">
    <location>
        <begin position="40"/>
        <end position="211"/>
    </location>
</feature>
<dbReference type="InterPro" id="IPR016169">
    <property type="entry name" value="FAD-bd_PCMH_sub2"/>
</dbReference>
<organism evidence="3 4">
    <name type="scientific">Terrabacter aeriphilus</name>
    <dbReference type="NCBI Taxonomy" id="515662"/>
    <lineage>
        <taxon>Bacteria</taxon>
        <taxon>Bacillati</taxon>
        <taxon>Actinomycetota</taxon>
        <taxon>Actinomycetes</taxon>
        <taxon>Micrococcales</taxon>
        <taxon>Intrasporangiaceae</taxon>
        <taxon>Terrabacter</taxon>
    </lineage>
</organism>
<gene>
    <name evidence="3" type="ORF">GCM10023258_10490</name>
</gene>
<proteinExistence type="predicted"/>
<dbReference type="InterPro" id="IPR016166">
    <property type="entry name" value="FAD-bd_PCMH"/>
</dbReference>
<dbReference type="InterPro" id="IPR036318">
    <property type="entry name" value="FAD-bd_PCMH-like_sf"/>
</dbReference>
<dbReference type="Pfam" id="PF01565">
    <property type="entry name" value="FAD_binding_4"/>
    <property type="match status" value="1"/>
</dbReference>
<sequence length="463" mass="51050">MADIEPATEHAVGDAVEPVVQPEAAGEVVRPVAWSNWAGTESSRLARVATPRSEAEVVEEVRRAAARGLRVKAIGAGHSFTGVAVTDGVQLRLGAMAGVTSIDATRGEATVRAGTALRVLNEELETFGWALPNLGDIDRQSLAGATGTGTHGTGLRLTGLSAGIRALRIVLADGSVVDCSPTREPELFAAARLGLGALGIVTELTVAVVPAFLLHAVEKPEPLLDLLDHLDEAVETNDHFEFYWFPHTDRTLTKRNNRVEPGTDASPLPRWRERLDDDLLSNRFFELTNRVATRLPRSTRLINAVASRALTERQYTDRSHRVFVTDREVRFAESEWAFPRAALGDVLLELRAWVDAHDEQISFPVECRVAAADDVWLSTAYERESAYVAVHRYHRQRPGAYFDAFEAIAVNHGGRPHWGKIHTRDAGDLRGVYPRFDDFVAVRDRVDPQRRFANPYLDRVLGV</sequence>
<dbReference type="InterPro" id="IPR016167">
    <property type="entry name" value="FAD-bd_PCMH_sub1"/>
</dbReference>
<protein>
    <submittedName>
        <fullName evidence="3">D-arabinono-1,4-lactone oxidase</fullName>
    </submittedName>
</protein>
<keyword evidence="4" id="KW-1185">Reference proteome</keyword>
<dbReference type="PANTHER" id="PTHR43762:SF1">
    <property type="entry name" value="D-ARABINONO-1,4-LACTONE OXIDASE"/>
    <property type="match status" value="1"/>
</dbReference>
<reference evidence="4" key="1">
    <citation type="journal article" date="2019" name="Int. J. Syst. Evol. Microbiol.">
        <title>The Global Catalogue of Microorganisms (GCM) 10K type strain sequencing project: providing services to taxonomists for standard genome sequencing and annotation.</title>
        <authorList>
            <consortium name="The Broad Institute Genomics Platform"/>
            <consortium name="The Broad Institute Genome Sequencing Center for Infectious Disease"/>
            <person name="Wu L."/>
            <person name="Ma J."/>
        </authorList>
    </citation>
    <scope>NUCLEOTIDE SEQUENCE [LARGE SCALE GENOMIC DNA]</scope>
    <source>
        <strain evidence="4">JCM 17687</strain>
    </source>
</reference>
<accession>A0ABP9J5G3</accession>
<evidence type="ECO:0000313" key="4">
    <source>
        <dbReference type="Proteomes" id="UP001500427"/>
    </source>
</evidence>
<dbReference type="SUPFAM" id="SSF56176">
    <property type="entry name" value="FAD-binding/transporter-associated domain-like"/>
    <property type="match status" value="1"/>
</dbReference>
<evidence type="ECO:0000313" key="3">
    <source>
        <dbReference type="EMBL" id="GAA5021254.1"/>
    </source>
</evidence>
<dbReference type="InterPro" id="IPR016171">
    <property type="entry name" value="Vanillyl_alc_oxidase_C-sub2"/>
</dbReference>
<dbReference type="Proteomes" id="UP001500427">
    <property type="component" value="Unassembled WGS sequence"/>
</dbReference>
<dbReference type="PANTHER" id="PTHR43762">
    <property type="entry name" value="L-GULONOLACTONE OXIDASE"/>
    <property type="match status" value="1"/>
</dbReference>
<keyword evidence="1" id="KW-0560">Oxidoreductase</keyword>
<dbReference type="Pfam" id="PF04030">
    <property type="entry name" value="ALO"/>
    <property type="match status" value="1"/>
</dbReference>